<gene>
    <name evidence="2" type="ORF">ITP53_16455</name>
</gene>
<organism evidence="2 3">
    <name type="scientific">Nonomuraea cypriaca</name>
    <dbReference type="NCBI Taxonomy" id="1187855"/>
    <lineage>
        <taxon>Bacteria</taxon>
        <taxon>Bacillati</taxon>
        <taxon>Actinomycetota</taxon>
        <taxon>Actinomycetes</taxon>
        <taxon>Streptosporangiales</taxon>
        <taxon>Streptosporangiaceae</taxon>
        <taxon>Nonomuraea</taxon>
    </lineage>
</organism>
<sequence length="123" mass="12708">MTHLTGVTVDATSTTPDCADAETAQPGTSCPAWCDPGHAHRHPVDVEHVSGLFDLASSSLVDGDEFGDVCGGIYQQPGQAARVHLSIHTGRDEAEVALTPDEALTVAYGLIDKALAARAAGSR</sequence>
<keyword evidence="3" id="KW-1185">Reference proteome</keyword>
<dbReference type="InterPro" id="IPR054202">
    <property type="entry name" value="DUF6907"/>
</dbReference>
<feature type="region of interest" description="Disordered" evidence="1">
    <location>
        <begin position="1"/>
        <end position="27"/>
    </location>
</feature>
<dbReference type="Pfam" id="PF21848">
    <property type="entry name" value="DUF6907"/>
    <property type="match status" value="1"/>
</dbReference>
<proteinExistence type="predicted"/>
<evidence type="ECO:0000313" key="3">
    <source>
        <dbReference type="Proteomes" id="UP000605361"/>
    </source>
</evidence>
<dbReference type="EMBL" id="JADOGI010000043">
    <property type="protein sequence ID" value="MBF8187294.1"/>
    <property type="molecule type" value="Genomic_DNA"/>
</dbReference>
<reference evidence="2" key="1">
    <citation type="submission" date="2020-11" db="EMBL/GenBank/DDBJ databases">
        <title>Whole-genome analyses of Nonomuraea sp. K274.</title>
        <authorList>
            <person name="Veyisoglu A."/>
        </authorList>
    </citation>
    <scope>NUCLEOTIDE SEQUENCE</scope>
    <source>
        <strain evidence="2">K274</strain>
    </source>
</reference>
<dbReference type="AlphaFoldDB" id="A0A931EX19"/>
<dbReference type="Proteomes" id="UP000605361">
    <property type="component" value="Unassembled WGS sequence"/>
</dbReference>
<evidence type="ECO:0000313" key="2">
    <source>
        <dbReference type="EMBL" id="MBF8187294.1"/>
    </source>
</evidence>
<accession>A0A931EX19</accession>
<dbReference type="RefSeq" id="WP_195896261.1">
    <property type="nucleotide sequence ID" value="NZ_JADOGI010000043.1"/>
</dbReference>
<protein>
    <submittedName>
        <fullName evidence="2">Uncharacterized protein</fullName>
    </submittedName>
</protein>
<evidence type="ECO:0000256" key="1">
    <source>
        <dbReference type="SAM" id="MobiDB-lite"/>
    </source>
</evidence>
<comment type="caution">
    <text evidence="2">The sequence shown here is derived from an EMBL/GenBank/DDBJ whole genome shotgun (WGS) entry which is preliminary data.</text>
</comment>
<name>A0A931EX19_9ACTN</name>